<reference evidence="13" key="1">
    <citation type="submission" date="2021-10" db="EMBL/GenBank/DDBJ databases">
        <authorList>
            <person name="Dean J.D."/>
            <person name="Kim M.K."/>
            <person name="Newey C.N."/>
            <person name="Stoker T.S."/>
            <person name="Thompson D.W."/>
            <person name="Grose J.H."/>
        </authorList>
    </citation>
    <scope>NUCLEOTIDE SEQUENCE</scope>
    <source>
        <strain evidence="13">BT635</strain>
    </source>
</reference>
<keyword evidence="7 8" id="KW-0998">Cell outer membrane</keyword>
<dbReference type="Proteomes" id="UP001165297">
    <property type="component" value="Unassembled WGS sequence"/>
</dbReference>
<dbReference type="InterPro" id="IPR036942">
    <property type="entry name" value="Beta-barrel_TonB_sf"/>
</dbReference>
<keyword evidence="3 8" id="KW-1134">Transmembrane beta strand</keyword>
<feature type="domain" description="TonB-dependent receptor plug" evidence="12">
    <location>
        <begin position="125"/>
        <end position="239"/>
    </location>
</feature>
<dbReference type="InterPro" id="IPR012910">
    <property type="entry name" value="Plug_dom"/>
</dbReference>
<keyword evidence="5 9" id="KW-0798">TonB box</keyword>
<keyword evidence="4 8" id="KW-0812">Transmembrane</keyword>
<comment type="subcellular location">
    <subcellularLocation>
        <location evidence="1 8">Cell outer membrane</location>
        <topology evidence="1 8">Multi-pass membrane protein</topology>
    </subcellularLocation>
</comment>
<sequence length="999" mass="108619">MKHTYLAKLLFLLLFVCAGFTGAFAQTGAVSGRVLDEKSQGVPGATVLIEGTTLGSSTNADGTYLIQNVPAGPHTVVSSFVGYNAKRVPVTITAGQTTALADIALAENTTMLSEAVVVAYGTQRRQDVTGSVEQISEKQFVKGQVTNPEQLVQGKVAGLQITTGGAPGAKSEIRIRGGSSLNASNDPLIVIDGVPVDNSTLKGASNPLSLINPNDIESVTVLKDASSTAIYGSRGSNGVIIVTTKRGLQGEALRVNVNTQFSVATPADYVPVLNGDQFRALVNQRGTAAQKAALGTENTDWQREIYRTAYTTDNNVSVLGSAGKVPFRVSGGYLGQQGLLLENTLKRYSGSVGVSPLLLNDNLRIDINIKGTQIENNFSDQGAVNSAVFFDPTQPITSNDPRFSRYGGYFEFVDAAGNLNTLAPRNPISSIKQRSDLSTVRRSIGNAQFDYKLPFLSGLSANLNLGYDIQRGKGTTNVPITAGSQFNRGGLSQQYRQDLNNQLLEALLKYKRDFGSAKFDILGGYSWQEFQNKNFFFDDLRANGTVYQAAERTYDNKDQYTDQYNLLSYFTRANLNINDKYLLTATVRADGSSRFSEDNRWGYFPSAAVAWRIKGEDFLKDSKAFSDLKLRVGIGQTGQQDLGGNYYGYLPFSTLSVNSAQYIINGVPYRTLRGDFYNPNLKWETTTTYNAGIDYGFFDGRLYGSVDIYQRDTKDLLNEVLVAAGSYPSNGGTLNVGSLTNKGLEITANVDAVKSEKFNVSVNANATFNRNKLTKLTASDDVQQVDFLTGGINNFDNVGNGDIQVNSVGYQAQSFYVYQQAYGADGKPIEGVFVDRNGDGAITLADRYRYKSPRPQAVFGFGSNVSYGKASLAFTMRANVGNYVYNNIRSRSLYVPTSGFNRNSTTEVLETGFGTTSANQILSDYYVENGSFLRMQNITIGYDFGSLVKENSNLGVSFAVQNAFLITKYQGLDPEIESGIDNTVYPRPRTFTVGLNFGF</sequence>
<dbReference type="Pfam" id="PF00593">
    <property type="entry name" value="TonB_dep_Rec_b-barrel"/>
    <property type="match status" value="1"/>
</dbReference>
<comment type="caution">
    <text evidence="13">The sequence shown here is derived from an EMBL/GenBank/DDBJ whole genome shotgun (WGS) entry which is preliminary data.</text>
</comment>
<dbReference type="SUPFAM" id="SSF49464">
    <property type="entry name" value="Carboxypeptidase regulatory domain-like"/>
    <property type="match status" value="1"/>
</dbReference>
<dbReference type="NCBIfam" id="TIGR04057">
    <property type="entry name" value="SusC_RagA_signa"/>
    <property type="match status" value="1"/>
</dbReference>
<feature type="chain" id="PRO_5046938333" evidence="10">
    <location>
        <begin position="26"/>
        <end position="999"/>
    </location>
</feature>
<dbReference type="InterPro" id="IPR023997">
    <property type="entry name" value="TonB-dep_OMP_SusC/RagA_CS"/>
</dbReference>
<keyword evidence="6 8" id="KW-0472">Membrane</keyword>
<dbReference type="Pfam" id="PF13715">
    <property type="entry name" value="CarbopepD_reg_2"/>
    <property type="match status" value="1"/>
</dbReference>
<evidence type="ECO:0000256" key="3">
    <source>
        <dbReference type="ARBA" id="ARBA00022452"/>
    </source>
</evidence>
<dbReference type="InterPro" id="IPR039426">
    <property type="entry name" value="TonB-dep_rcpt-like"/>
</dbReference>
<dbReference type="Pfam" id="PF07715">
    <property type="entry name" value="Plug"/>
    <property type="match status" value="1"/>
</dbReference>
<evidence type="ECO:0000256" key="8">
    <source>
        <dbReference type="PROSITE-ProRule" id="PRU01360"/>
    </source>
</evidence>
<evidence type="ECO:0000313" key="13">
    <source>
        <dbReference type="EMBL" id="MCB2379108.1"/>
    </source>
</evidence>
<evidence type="ECO:0000256" key="7">
    <source>
        <dbReference type="ARBA" id="ARBA00023237"/>
    </source>
</evidence>
<dbReference type="InterPro" id="IPR008969">
    <property type="entry name" value="CarboxyPept-like_regulatory"/>
</dbReference>
<gene>
    <name evidence="13" type="ORF">LGH70_16020</name>
</gene>
<dbReference type="NCBIfam" id="TIGR04056">
    <property type="entry name" value="OMP_RagA_SusC"/>
    <property type="match status" value="1"/>
</dbReference>
<evidence type="ECO:0000256" key="6">
    <source>
        <dbReference type="ARBA" id="ARBA00023136"/>
    </source>
</evidence>
<dbReference type="Gene3D" id="2.40.170.20">
    <property type="entry name" value="TonB-dependent receptor, beta-barrel domain"/>
    <property type="match status" value="1"/>
</dbReference>
<dbReference type="Gene3D" id="2.60.40.1120">
    <property type="entry name" value="Carboxypeptidase-like, regulatory domain"/>
    <property type="match status" value="1"/>
</dbReference>
<dbReference type="InterPro" id="IPR023996">
    <property type="entry name" value="TonB-dep_OMP_SusC/RagA"/>
</dbReference>
<feature type="signal peptide" evidence="10">
    <location>
        <begin position="1"/>
        <end position="25"/>
    </location>
</feature>
<protein>
    <submittedName>
        <fullName evidence="13">SusC/RagA family TonB-linked outer membrane protein</fullName>
    </submittedName>
</protein>
<accession>A0ABS8AFA5</accession>
<dbReference type="Gene3D" id="2.170.130.10">
    <property type="entry name" value="TonB-dependent receptor, plug domain"/>
    <property type="match status" value="1"/>
</dbReference>
<dbReference type="EMBL" id="JAJADQ010000008">
    <property type="protein sequence ID" value="MCB2379108.1"/>
    <property type="molecule type" value="Genomic_DNA"/>
</dbReference>
<keyword evidence="10" id="KW-0732">Signal</keyword>
<evidence type="ECO:0000259" key="12">
    <source>
        <dbReference type="Pfam" id="PF07715"/>
    </source>
</evidence>
<name>A0ABS8AFA5_9BACT</name>
<evidence type="ECO:0000256" key="2">
    <source>
        <dbReference type="ARBA" id="ARBA00022448"/>
    </source>
</evidence>
<dbReference type="SUPFAM" id="SSF56935">
    <property type="entry name" value="Porins"/>
    <property type="match status" value="1"/>
</dbReference>
<feature type="domain" description="TonB-dependent receptor-like beta-barrel" evidence="11">
    <location>
        <begin position="399"/>
        <end position="962"/>
    </location>
</feature>
<evidence type="ECO:0000256" key="4">
    <source>
        <dbReference type="ARBA" id="ARBA00022692"/>
    </source>
</evidence>
<evidence type="ECO:0000259" key="11">
    <source>
        <dbReference type="Pfam" id="PF00593"/>
    </source>
</evidence>
<keyword evidence="14" id="KW-1185">Reference proteome</keyword>
<evidence type="ECO:0000313" key="14">
    <source>
        <dbReference type="Proteomes" id="UP001165297"/>
    </source>
</evidence>
<keyword evidence="2 8" id="KW-0813">Transport</keyword>
<comment type="similarity">
    <text evidence="8 9">Belongs to the TonB-dependent receptor family.</text>
</comment>
<dbReference type="RefSeq" id="WP_226187589.1">
    <property type="nucleotide sequence ID" value="NZ_JAJADQ010000008.1"/>
</dbReference>
<organism evidence="13 14">
    <name type="scientific">Hymenobacter nitidus</name>
    <dbReference type="NCBI Taxonomy" id="2880929"/>
    <lineage>
        <taxon>Bacteria</taxon>
        <taxon>Pseudomonadati</taxon>
        <taxon>Bacteroidota</taxon>
        <taxon>Cytophagia</taxon>
        <taxon>Cytophagales</taxon>
        <taxon>Hymenobacteraceae</taxon>
        <taxon>Hymenobacter</taxon>
    </lineage>
</organism>
<dbReference type="InterPro" id="IPR000531">
    <property type="entry name" value="Beta-barrel_TonB"/>
</dbReference>
<evidence type="ECO:0000256" key="1">
    <source>
        <dbReference type="ARBA" id="ARBA00004571"/>
    </source>
</evidence>
<evidence type="ECO:0000256" key="10">
    <source>
        <dbReference type="SAM" id="SignalP"/>
    </source>
</evidence>
<proteinExistence type="inferred from homology"/>
<dbReference type="PROSITE" id="PS52016">
    <property type="entry name" value="TONB_DEPENDENT_REC_3"/>
    <property type="match status" value="1"/>
</dbReference>
<dbReference type="InterPro" id="IPR037066">
    <property type="entry name" value="Plug_dom_sf"/>
</dbReference>
<evidence type="ECO:0000256" key="9">
    <source>
        <dbReference type="RuleBase" id="RU003357"/>
    </source>
</evidence>
<evidence type="ECO:0000256" key="5">
    <source>
        <dbReference type="ARBA" id="ARBA00023077"/>
    </source>
</evidence>